<dbReference type="EMBL" id="FR845719">
    <property type="protein sequence ID" value="CCA56641.1"/>
    <property type="molecule type" value="Genomic_DNA"/>
</dbReference>
<dbReference type="eggNOG" id="ENOG50300IX">
    <property type="taxonomic scope" value="Bacteria"/>
</dbReference>
<proteinExistence type="predicted"/>
<protein>
    <submittedName>
        <fullName evidence="1">Uncharacterized protein</fullName>
    </submittedName>
</protein>
<accession>F2RAF9</accession>
<dbReference type="GeneID" id="51863920"/>
<organism evidence="1 2">
    <name type="scientific">Streptomyces venezuelae (strain ATCC 10712 / CBS 650.69 / DSM 40230 / JCM 4526 / NBRC 13096 / PD 04745)</name>
    <dbReference type="NCBI Taxonomy" id="953739"/>
    <lineage>
        <taxon>Bacteria</taxon>
        <taxon>Bacillati</taxon>
        <taxon>Actinomycetota</taxon>
        <taxon>Actinomycetes</taxon>
        <taxon>Kitasatosporales</taxon>
        <taxon>Streptomycetaceae</taxon>
        <taxon>Streptomyces</taxon>
    </lineage>
</organism>
<dbReference type="Proteomes" id="UP000006854">
    <property type="component" value="Chromosome"/>
</dbReference>
<dbReference type="KEGG" id="sve:SVEN_3355"/>
<dbReference type="HOGENOM" id="CLU_2290208_0_0_11"/>
<dbReference type="OrthoDB" id="4249256at2"/>
<dbReference type="Pfam" id="PF26541">
    <property type="entry name" value="MafI2"/>
    <property type="match status" value="1"/>
</dbReference>
<name>F2RAF9_STRVP</name>
<evidence type="ECO:0000313" key="1">
    <source>
        <dbReference type="EMBL" id="CCA56641.1"/>
    </source>
</evidence>
<keyword evidence="2" id="KW-1185">Reference proteome</keyword>
<gene>
    <name evidence="1" type="ordered locus">SVEN_3355</name>
</gene>
<reference evidence="1 2" key="1">
    <citation type="journal article" date="2011" name="BMC Genomics">
        <title>Genome-wide analysis of the role of GlnR in Streptomyces venezuelae provides new insights into global nitrogen regulation in actinomycetes.</title>
        <authorList>
            <person name="Pullan S.T."/>
            <person name="Bibb M.J."/>
            <person name="Merrick M."/>
        </authorList>
    </citation>
    <scope>NUCLEOTIDE SEQUENCE [LARGE SCALE GENOMIC DNA]</scope>
    <source>
        <strain evidence="2">ATCC 10712 / CBS 650.69 / DSM 40230 / JCM 4526 / NBRC 13096 / PD 04745</strain>
    </source>
</reference>
<dbReference type="RefSeq" id="WP_015034556.1">
    <property type="nucleotide sequence ID" value="NC_018750.1"/>
</dbReference>
<evidence type="ECO:0000313" key="2">
    <source>
        <dbReference type="Proteomes" id="UP000006854"/>
    </source>
</evidence>
<dbReference type="InterPro" id="IPR058702">
    <property type="entry name" value="MafI2-like"/>
</dbReference>
<sequence>MNAVALERENEVTLYAVQALLGLISEDVVAVAVRVEEERVALTFWTRQHSHELDADVDQAVFELDALFSEDHPVIEPTIHVGEPDTSELTSYGRVIYWAKS</sequence>
<dbReference type="AlphaFoldDB" id="F2RAF9"/>